<sequence>MPGRNREDVERYSALWLALTRAQAALSEIDLELLRQTNCPNGHPFVDSSQPFPVNGAGKVSGAPTNLHVDPDGRVTCRLCRNERGVEYRKGQAVVGVS</sequence>
<organism evidence="2">
    <name type="scientific">marine sediment metagenome</name>
    <dbReference type="NCBI Taxonomy" id="412755"/>
    <lineage>
        <taxon>unclassified sequences</taxon>
        <taxon>metagenomes</taxon>
        <taxon>ecological metagenomes</taxon>
    </lineage>
</organism>
<protein>
    <submittedName>
        <fullName evidence="2">Uncharacterized protein</fullName>
    </submittedName>
</protein>
<comment type="caution">
    <text evidence="2">The sequence shown here is derived from an EMBL/GenBank/DDBJ whole genome shotgun (WGS) entry which is preliminary data.</text>
</comment>
<proteinExistence type="predicted"/>
<evidence type="ECO:0000256" key="1">
    <source>
        <dbReference type="SAM" id="MobiDB-lite"/>
    </source>
</evidence>
<reference evidence="2" key="1">
    <citation type="journal article" date="2015" name="Nature">
        <title>Complex archaea that bridge the gap between prokaryotes and eukaryotes.</title>
        <authorList>
            <person name="Spang A."/>
            <person name="Saw J.H."/>
            <person name="Jorgensen S.L."/>
            <person name="Zaremba-Niedzwiedzka K."/>
            <person name="Martijn J."/>
            <person name="Lind A.E."/>
            <person name="van Eijk R."/>
            <person name="Schleper C."/>
            <person name="Guy L."/>
            <person name="Ettema T.J."/>
        </authorList>
    </citation>
    <scope>NUCLEOTIDE SEQUENCE</scope>
</reference>
<dbReference type="EMBL" id="LAZR01007605">
    <property type="protein sequence ID" value="KKM84171.1"/>
    <property type="molecule type" value="Genomic_DNA"/>
</dbReference>
<dbReference type="AlphaFoldDB" id="A0A0F9L9Z7"/>
<evidence type="ECO:0000313" key="2">
    <source>
        <dbReference type="EMBL" id="KKM84171.1"/>
    </source>
</evidence>
<gene>
    <name evidence="2" type="ORF">LCGC14_1301930</name>
</gene>
<accession>A0A0F9L9Z7</accession>
<name>A0A0F9L9Z7_9ZZZZ</name>
<feature type="region of interest" description="Disordered" evidence="1">
    <location>
        <begin position="42"/>
        <end position="67"/>
    </location>
</feature>